<dbReference type="SUPFAM" id="SSF49265">
    <property type="entry name" value="Fibronectin type III"/>
    <property type="match status" value="1"/>
</dbReference>
<dbReference type="RefSeq" id="WP_378139380.1">
    <property type="nucleotide sequence ID" value="NZ_JBHSMI010000067.1"/>
</dbReference>
<feature type="domain" description="SLH" evidence="4">
    <location>
        <begin position="1697"/>
        <end position="1755"/>
    </location>
</feature>
<dbReference type="Pfam" id="PF17451">
    <property type="entry name" value="Glyco_hyd_101C"/>
    <property type="match status" value="1"/>
</dbReference>
<evidence type="ECO:0000259" key="4">
    <source>
        <dbReference type="PROSITE" id="PS51272"/>
    </source>
</evidence>
<dbReference type="Gene3D" id="3.20.20.80">
    <property type="entry name" value="Glycosidases"/>
    <property type="match status" value="1"/>
</dbReference>
<dbReference type="Gene3D" id="2.60.120.260">
    <property type="entry name" value="Galactose-binding domain-like"/>
    <property type="match status" value="2"/>
</dbReference>
<dbReference type="SUPFAM" id="SSF49785">
    <property type="entry name" value="Galactose-binding domain-like"/>
    <property type="match status" value="2"/>
</dbReference>
<feature type="signal peptide" evidence="1">
    <location>
        <begin position="1"/>
        <end position="32"/>
    </location>
</feature>
<dbReference type="Pfam" id="PF22633">
    <property type="entry name" value="F5_F8_type_C_2"/>
    <property type="match status" value="1"/>
</dbReference>
<dbReference type="SMART" id="SM00060">
    <property type="entry name" value="FN3"/>
    <property type="match status" value="1"/>
</dbReference>
<dbReference type="InterPro" id="IPR036116">
    <property type="entry name" value="FN3_sf"/>
</dbReference>
<dbReference type="Proteomes" id="UP001596113">
    <property type="component" value="Unassembled WGS sequence"/>
</dbReference>
<dbReference type="InterPro" id="IPR003961">
    <property type="entry name" value="FN3_dom"/>
</dbReference>
<feature type="domain" description="Fibronectin type-III" evidence="3">
    <location>
        <begin position="1339"/>
        <end position="1425"/>
    </location>
</feature>
<dbReference type="InterPro" id="IPR008979">
    <property type="entry name" value="Galactose-bd-like_sf"/>
</dbReference>
<dbReference type="InterPro" id="IPR040633">
    <property type="entry name" value="Gal_mutarotas_3"/>
</dbReference>
<dbReference type="PANTHER" id="PTHR43308">
    <property type="entry name" value="OUTER MEMBRANE PROTEIN ALPHA-RELATED"/>
    <property type="match status" value="1"/>
</dbReference>
<dbReference type="Gene3D" id="2.60.120.560">
    <property type="entry name" value="Exo-inulinase, domain 1"/>
    <property type="match status" value="2"/>
</dbReference>
<accession>A0ABW0I2H9</accession>
<dbReference type="PROSITE" id="PS51272">
    <property type="entry name" value="SLH"/>
    <property type="match status" value="3"/>
</dbReference>
<dbReference type="Pfam" id="PF00041">
    <property type="entry name" value="fn3"/>
    <property type="match status" value="1"/>
</dbReference>
<dbReference type="InterPro" id="IPR000421">
    <property type="entry name" value="FA58C"/>
</dbReference>
<dbReference type="SUPFAM" id="SSF49899">
    <property type="entry name" value="Concanavalin A-like lectins/glucanases"/>
    <property type="match status" value="2"/>
</dbReference>
<protein>
    <submittedName>
        <fullName evidence="5">S-layer homology domain-containing protein</fullName>
    </submittedName>
</protein>
<evidence type="ECO:0000259" key="3">
    <source>
        <dbReference type="PROSITE" id="PS50853"/>
    </source>
</evidence>
<dbReference type="Pfam" id="PF00395">
    <property type="entry name" value="SLH"/>
    <property type="match status" value="3"/>
</dbReference>
<evidence type="ECO:0000313" key="5">
    <source>
        <dbReference type="EMBL" id="MFC5407059.1"/>
    </source>
</evidence>
<gene>
    <name evidence="5" type="ORF">ACFPOF_30400</name>
</gene>
<name>A0ABW0I2H9_9BACL</name>
<dbReference type="Gene3D" id="2.70.98.10">
    <property type="match status" value="1"/>
</dbReference>
<reference evidence="6" key="1">
    <citation type="journal article" date="2019" name="Int. J. Syst. Evol. Microbiol.">
        <title>The Global Catalogue of Microorganisms (GCM) 10K type strain sequencing project: providing services to taxonomists for standard genome sequencing and annotation.</title>
        <authorList>
            <consortium name="The Broad Institute Genomics Platform"/>
            <consortium name="The Broad Institute Genome Sequencing Center for Infectious Disease"/>
            <person name="Wu L."/>
            <person name="Ma J."/>
        </authorList>
    </citation>
    <scope>NUCLEOTIDE SEQUENCE [LARGE SCALE GENOMIC DNA]</scope>
    <source>
        <strain evidence="6">CGMCC 1.18575</strain>
    </source>
</reference>
<dbReference type="InterPro" id="IPR001119">
    <property type="entry name" value="SLH_dom"/>
</dbReference>
<proteinExistence type="predicted"/>
<feature type="domain" description="SLH" evidence="4">
    <location>
        <begin position="1633"/>
        <end position="1696"/>
    </location>
</feature>
<keyword evidence="6" id="KW-1185">Reference proteome</keyword>
<dbReference type="EMBL" id="JBHSMI010000067">
    <property type="protein sequence ID" value="MFC5407059.1"/>
    <property type="molecule type" value="Genomic_DNA"/>
</dbReference>
<dbReference type="CDD" id="cd00063">
    <property type="entry name" value="FN3"/>
    <property type="match status" value="1"/>
</dbReference>
<dbReference type="Pfam" id="PF00754">
    <property type="entry name" value="F5_F8_type_C"/>
    <property type="match status" value="1"/>
</dbReference>
<feature type="chain" id="PRO_5045142098" evidence="1">
    <location>
        <begin position="33"/>
        <end position="1815"/>
    </location>
</feature>
<dbReference type="InterPro" id="IPR035364">
    <property type="entry name" value="Beta_sandwich_GH101"/>
</dbReference>
<feature type="domain" description="F5/8 type C" evidence="2">
    <location>
        <begin position="1053"/>
        <end position="1182"/>
    </location>
</feature>
<dbReference type="InterPro" id="IPR013780">
    <property type="entry name" value="Glyco_hydro_b"/>
</dbReference>
<feature type="domain" description="SLH" evidence="4">
    <location>
        <begin position="1759"/>
        <end position="1815"/>
    </location>
</feature>
<dbReference type="Pfam" id="PF18080">
    <property type="entry name" value="Gal_mutarotas_3"/>
    <property type="match status" value="1"/>
</dbReference>
<evidence type="ECO:0000256" key="1">
    <source>
        <dbReference type="SAM" id="SignalP"/>
    </source>
</evidence>
<dbReference type="InterPro" id="IPR014718">
    <property type="entry name" value="GH-type_carb-bd"/>
</dbReference>
<dbReference type="PROSITE" id="PS50853">
    <property type="entry name" value="FN3"/>
    <property type="match status" value="1"/>
</dbReference>
<dbReference type="InterPro" id="IPR051465">
    <property type="entry name" value="Cell_Envelope_Struct_Comp"/>
</dbReference>
<dbReference type="Gene3D" id="2.60.40.1180">
    <property type="entry name" value="Golgi alpha-mannosidase II"/>
    <property type="match status" value="1"/>
</dbReference>
<comment type="caution">
    <text evidence="5">The sequence shown here is derived from an EMBL/GenBank/DDBJ whole genome shotgun (WGS) entry which is preliminary data.</text>
</comment>
<dbReference type="InterPro" id="IPR013320">
    <property type="entry name" value="ConA-like_dom_sf"/>
</dbReference>
<dbReference type="Gene3D" id="2.60.40.10">
    <property type="entry name" value="Immunoglobulins"/>
    <property type="match status" value="1"/>
</dbReference>
<sequence>MKHSLRKRISLFVLHVLTAVLFIGAAAPPASAQSYSPVLVDNDMGGWVNASNSGTVTVSGGNLNVTAANQDLHVYDKDSLNLADGSVSFRMKPGEGMTGAMFRYASENSYIWVGYEYSLAGVGHWRIREAAYTQPDVFFTTSALDANTNYQVKVQYIGKELTVWLDGKEVYSDTLQGWTTLGAGKIGFVVWGNGSAAFSQIVQEDIPPPAARWVSASGTGTLTEANGRLNVIAADQEVHVTDSQLPSAKDGVYSFRMQPGTGTAGGLIRYTSESSYIWIGYEYSFNGVGHWRIREAAYAQPDVFFTSPALDPNTWYDVKIRYAGKRITVWINDSQVYSGTLDSLITTGPGKEGFVIWSVGNANFEQAEFEEILEPDPSSSYEISNGSLSVLLDKKFPQPLQYKLNESGAVLYGASTEDSPAININGMDYMASVTDLTYGSDYMNYTVSVPDFNVQIGYRFTLEGQALVRTITDISGPGEPNVQTVRITSPILKVKEKQAGNGAAWYADALTDRIGGLSTLGTSNQQTPWAFVYTSGAVGAVYNNLPITPFKMVVAKEAGQKYAAIYDNAYPYRFKTVKPGVWFESKTYIGGDANANGTVDWQDGAIWVRDQLPPMPTDLKDFFRNGGNWSQTHMAFPRSDNPIPESTMLMTQYSVLAAQQRKLFYQTDGLSRQSYEAVGWQYRGHDWNYPDWANQQLNPGLGERSDLDWARNEIMKYNGDLSFHVNADDMSELSNAYQTIPDILAKDVAGTPKFSHNAFGYNVWYISHFKDLLKGTALPRIDDFVAKYWAPRIVYQDVMLPHTSEDVGYGIDEEWYAMKREVDQWRSHGTYTATEFYSPEKRRNGGFLFKRYATSSIIDRFINAGVTFMQYNYFPWESPAGYVGEEYDKLFGNVISGRDRMGNLNGVDNMLADALVKDHYLINLVNATMGKYTVQEYVNDAGKYQVRWGNNLIARFDKTTRQFTLTQGNVVMAKGYDRFLPSPDGNKKIYAYSRDGRAITWTLPGSWSDVADVDLYELTDSGRAFVDRIAVVNGTVTYTFGKATPYVLLPGGSGDYKPGAVNQAPGQSVTASSFSGTEIAANAVDGNFNTKWTPTGQESWLEIDFGRETTVNRAVLSEVGNHIGSYAIEYWNGEAWQGAYSGSAVGAQATNVFPEFRSSKVRLHILSASLAPSIAEFRLYADRNLALAAKASASSNDNNDFSYSSYLVGEAAGDFTYRFDVQASRAMDGATESYWSAIRETNGAWLQAEFKDIVKIDRVVLSEEGNNVSSFQLQKWDGKSWSTVHEGTTIGSLREIEMRKFSATKIRLLIAASAAEPKIREFKIYEKGNALAASPMWSPDSRLSVRDVGTTSLRLDWTPANEECTTGYRVYKGNELLASLSGDLTTYVVSGLNPGTGYAFKVEALDMTGHWSQDGPGITVTTQSIVVPSTPGGSLPVQSSDSGDLYAVSEGELSGTTGGKVTLQLPKGKSGIQLPIRAASILGASELVVQAEGVTVTIPSDTLSAVATLAGSGLTSAGRIVFSIGKESNPSAESMVLPGAGPNASLKAGGEIYRLKLAVVGEDGKEQELTSFPQPVEVEFSFDGSVVNKDLAGVYWFDEKNAAWEYVGGLPSSSQDVIAVQLSHFSAYAVLQYKKEFDDVPARHWAHHALEILTARHIVKGATDQAFNPQGQTTRAEAVALLTRLLGLKASGQPAFRDIAASAWYADAVSAASEAGLIKGVTDSEFQPDAKLTREQLASLLVHAYQYKKGSTEGIGKLDISFADQEKISSWAAEDVRTAVGLGLMVGTGGNRFNAASTATRAEIAQAVYRLLQML</sequence>
<dbReference type="PROSITE" id="PS50022">
    <property type="entry name" value="FA58C_3"/>
    <property type="match status" value="1"/>
</dbReference>
<dbReference type="InterPro" id="IPR013783">
    <property type="entry name" value="Ig-like_fold"/>
</dbReference>
<evidence type="ECO:0000259" key="2">
    <source>
        <dbReference type="PROSITE" id="PS50022"/>
    </source>
</evidence>
<keyword evidence="1" id="KW-0732">Signal</keyword>
<evidence type="ECO:0000313" key="6">
    <source>
        <dbReference type="Proteomes" id="UP001596113"/>
    </source>
</evidence>
<organism evidence="5 6">
    <name type="scientific">Cohnella soli</name>
    <dbReference type="NCBI Taxonomy" id="425005"/>
    <lineage>
        <taxon>Bacteria</taxon>
        <taxon>Bacillati</taxon>
        <taxon>Bacillota</taxon>
        <taxon>Bacilli</taxon>
        <taxon>Bacillales</taxon>
        <taxon>Paenibacillaceae</taxon>
        <taxon>Cohnella</taxon>
    </lineage>
</organism>